<dbReference type="InterPro" id="IPR032816">
    <property type="entry name" value="VTT_dom"/>
</dbReference>
<evidence type="ECO:0000256" key="1">
    <source>
        <dbReference type="ARBA" id="ARBA00010792"/>
    </source>
</evidence>
<accession>A0ABW8SB11</accession>
<evidence type="ECO:0000313" key="5">
    <source>
        <dbReference type="Proteomes" id="UP001623600"/>
    </source>
</evidence>
<gene>
    <name evidence="4" type="ORF">ACJDTP_22850</name>
</gene>
<proteinExistence type="inferred from homology"/>
<keyword evidence="2" id="KW-1133">Transmembrane helix</keyword>
<comment type="caution">
    <text evidence="4">The sequence shown here is derived from an EMBL/GenBank/DDBJ whole genome shotgun (WGS) entry which is preliminary data.</text>
</comment>
<feature type="transmembrane region" description="Helical" evidence="2">
    <location>
        <begin position="52"/>
        <end position="74"/>
    </location>
</feature>
<dbReference type="RefSeq" id="WP_406762547.1">
    <property type="nucleotide sequence ID" value="NZ_JBJIAB010000041.1"/>
</dbReference>
<keyword evidence="5" id="KW-1185">Reference proteome</keyword>
<keyword evidence="2" id="KW-0812">Transmembrane</keyword>
<organism evidence="4 5">
    <name type="scientific">Candidatus Clostridium helianthi</name>
    <dbReference type="NCBI Taxonomy" id="3381660"/>
    <lineage>
        <taxon>Bacteria</taxon>
        <taxon>Bacillati</taxon>
        <taxon>Bacillota</taxon>
        <taxon>Clostridia</taxon>
        <taxon>Eubacteriales</taxon>
        <taxon>Clostridiaceae</taxon>
        <taxon>Clostridium</taxon>
    </lineage>
</organism>
<feature type="transmembrane region" description="Helical" evidence="2">
    <location>
        <begin position="12"/>
        <end position="32"/>
    </location>
</feature>
<feature type="transmembrane region" description="Helical" evidence="2">
    <location>
        <begin position="219"/>
        <end position="238"/>
    </location>
</feature>
<evidence type="ECO:0000256" key="2">
    <source>
        <dbReference type="SAM" id="Phobius"/>
    </source>
</evidence>
<feature type="transmembrane region" description="Helical" evidence="2">
    <location>
        <begin position="173"/>
        <end position="192"/>
    </location>
</feature>
<evidence type="ECO:0000313" key="4">
    <source>
        <dbReference type="EMBL" id="MFL0167902.1"/>
    </source>
</evidence>
<comment type="similarity">
    <text evidence="1">Belongs to the DedA family.</text>
</comment>
<protein>
    <submittedName>
        <fullName evidence="4">DedA family protein</fullName>
    </submittedName>
</protein>
<feature type="transmembrane region" description="Helical" evidence="2">
    <location>
        <begin position="102"/>
        <end position="120"/>
    </location>
</feature>
<dbReference type="PANTHER" id="PTHR42709">
    <property type="entry name" value="ALKALINE PHOSPHATASE LIKE PROTEIN"/>
    <property type="match status" value="1"/>
</dbReference>
<dbReference type="Pfam" id="PF09335">
    <property type="entry name" value="VTT_dom"/>
    <property type="match status" value="1"/>
</dbReference>
<keyword evidence="2" id="KW-0472">Membrane</keyword>
<dbReference type="EMBL" id="JBJIAB010000041">
    <property type="protein sequence ID" value="MFL0167902.1"/>
    <property type="molecule type" value="Genomic_DNA"/>
</dbReference>
<evidence type="ECO:0000259" key="3">
    <source>
        <dbReference type="Pfam" id="PF09335"/>
    </source>
</evidence>
<dbReference type="Proteomes" id="UP001623600">
    <property type="component" value="Unassembled WGS sequence"/>
</dbReference>
<dbReference type="PANTHER" id="PTHR42709:SF9">
    <property type="entry name" value="ALKALINE PHOSPHATASE LIKE PROTEIN"/>
    <property type="match status" value="1"/>
</dbReference>
<dbReference type="InterPro" id="IPR051311">
    <property type="entry name" value="DedA_domain"/>
</dbReference>
<feature type="domain" description="VTT" evidence="3">
    <location>
        <begin position="32"/>
        <end position="158"/>
    </location>
</feature>
<reference evidence="4 5" key="1">
    <citation type="submission" date="2024-11" db="EMBL/GenBank/DDBJ databases">
        <authorList>
            <person name="Heng Y.C."/>
            <person name="Lim A.C.H."/>
            <person name="Lee J.K.Y."/>
            <person name="Kittelmann S."/>
        </authorList>
    </citation>
    <scope>NUCLEOTIDE SEQUENCE [LARGE SCALE GENOMIC DNA]</scope>
    <source>
        <strain evidence="4 5">WILCCON 0112</strain>
    </source>
</reference>
<feature type="transmembrane region" description="Helical" evidence="2">
    <location>
        <begin position="140"/>
        <end position="161"/>
    </location>
</feature>
<sequence>MRVLDHVIELFNHYGYIAVLISLVLELIAFPLPGEALMTYCGYVVYMNKMSYLLSIIVATSGAIIGITISYFIGRALEIKLIEKYGCYIHLNKNRMDKISTWYQKYGGILLIVAYFIPGIRHITGYFSGMTKVSYKKFAVSAYLGAFIWTTTFISLGRVLGANWNKYNEISKWYLLIAVLIAILLILLYISYKEKISVLSKFLKEEFCKMLYSMLKVKVLVTGLAVLFLIFIVVMIGFI</sequence>
<name>A0ABW8SB11_9CLOT</name>